<dbReference type="PROSITE" id="PS50014">
    <property type="entry name" value="BROMODOMAIN_2"/>
    <property type="match status" value="1"/>
</dbReference>
<evidence type="ECO:0000259" key="3">
    <source>
        <dbReference type="PROSITE" id="PS50014"/>
    </source>
</evidence>
<dbReference type="GO" id="GO:0000785">
    <property type="term" value="C:chromatin"/>
    <property type="evidence" value="ECO:0007669"/>
    <property type="project" value="TreeGrafter"/>
</dbReference>
<protein>
    <recommendedName>
        <fullName evidence="3">Bromo domain-containing protein</fullName>
    </recommendedName>
</protein>
<dbReference type="Proteomes" id="UP000247702">
    <property type="component" value="Unassembled WGS sequence"/>
</dbReference>
<evidence type="ECO:0000256" key="1">
    <source>
        <dbReference type="ARBA" id="ARBA00023117"/>
    </source>
</evidence>
<dbReference type="GO" id="GO:0005634">
    <property type="term" value="C:nucleus"/>
    <property type="evidence" value="ECO:0007669"/>
    <property type="project" value="TreeGrafter"/>
</dbReference>
<dbReference type="GO" id="GO:0006355">
    <property type="term" value="P:regulation of DNA-templated transcription"/>
    <property type="evidence" value="ECO:0007669"/>
    <property type="project" value="TreeGrafter"/>
</dbReference>
<gene>
    <name evidence="4" type="ORF">RclHR1_00800030</name>
</gene>
<dbReference type="SMART" id="SM00297">
    <property type="entry name" value="BROMO"/>
    <property type="match status" value="1"/>
</dbReference>
<dbReference type="Pfam" id="PF00439">
    <property type="entry name" value="Bromodomain"/>
    <property type="match status" value="1"/>
</dbReference>
<dbReference type="EMBL" id="BEXD01004204">
    <property type="protein sequence ID" value="GBC08303.1"/>
    <property type="molecule type" value="Genomic_DNA"/>
</dbReference>
<organism evidence="4 5">
    <name type="scientific">Rhizophagus clarus</name>
    <dbReference type="NCBI Taxonomy" id="94130"/>
    <lineage>
        <taxon>Eukaryota</taxon>
        <taxon>Fungi</taxon>
        <taxon>Fungi incertae sedis</taxon>
        <taxon>Mucoromycota</taxon>
        <taxon>Glomeromycotina</taxon>
        <taxon>Glomeromycetes</taxon>
        <taxon>Glomerales</taxon>
        <taxon>Glomeraceae</taxon>
        <taxon>Rhizophagus</taxon>
    </lineage>
</organism>
<comment type="caution">
    <text evidence="4">The sequence shown here is derived from an EMBL/GenBank/DDBJ whole genome shotgun (WGS) entry which is preliminary data.</text>
</comment>
<sequence length="347" mass="40065">MSTSNNYPGQNILISYLKKRGNKSSYHRFLNLHYDTIVTSTILDNWKDLNNALISHFMKEVEKLGLNQEALKKRRITGLAHLVINDQALNSGVLTLSLIKSADSGGGTGYLNADNLRYAKELKIFWQRVIKEHHEKENLLSTVTTVTSCPIKKSNIEFTNFCYGILHELENKTCAHSFYKYVESNKNIKYPIDLFTINSKLKNDQYASLSEFEEDIRQIFCNCYTYNNVEIKQKGDLKRVRDDTDTDNLSTEHWKKQSRILEQNKDNLVYKQVVDSALLIASSYESLVNGDIIPFINILKNFLLKDKINKLEKILIKRIFIKVIKMLIHLILSLTVILNQPPSNNNL</sequence>
<evidence type="ECO:0000313" key="4">
    <source>
        <dbReference type="EMBL" id="GBC08303.1"/>
    </source>
</evidence>
<dbReference type="GO" id="GO:0006338">
    <property type="term" value="P:chromatin remodeling"/>
    <property type="evidence" value="ECO:0007669"/>
    <property type="project" value="TreeGrafter"/>
</dbReference>
<dbReference type="InterPro" id="IPR036427">
    <property type="entry name" value="Bromodomain-like_sf"/>
</dbReference>
<dbReference type="AlphaFoldDB" id="A0A2Z6S633"/>
<dbReference type="InterPro" id="IPR050935">
    <property type="entry name" value="Bromo_chromatin_reader"/>
</dbReference>
<name>A0A2Z6S633_9GLOM</name>
<evidence type="ECO:0000256" key="2">
    <source>
        <dbReference type="PROSITE-ProRule" id="PRU00035"/>
    </source>
</evidence>
<keyword evidence="5" id="KW-1185">Reference proteome</keyword>
<dbReference type="Gene3D" id="1.20.920.10">
    <property type="entry name" value="Bromodomain-like"/>
    <property type="match status" value="1"/>
</dbReference>
<dbReference type="PANTHER" id="PTHR22880:SF225">
    <property type="entry name" value="BROMODOMAIN-CONTAINING PROTEIN BET-1-RELATED"/>
    <property type="match status" value="1"/>
</dbReference>
<reference evidence="4 5" key="1">
    <citation type="submission" date="2017-11" db="EMBL/GenBank/DDBJ databases">
        <title>The genome of Rhizophagus clarus HR1 reveals common genetic basis of auxotrophy among arbuscular mycorrhizal fungi.</title>
        <authorList>
            <person name="Kobayashi Y."/>
        </authorList>
    </citation>
    <scope>NUCLEOTIDE SEQUENCE [LARGE SCALE GENOMIC DNA]</scope>
    <source>
        <strain evidence="4 5">HR1</strain>
    </source>
</reference>
<keyword evidence="1 2" id="KW-0103">Bromodomain</keyword>
<proteinExistence type="predicted"/>
<dbReference type="InterPro" id="IPR001487">
    <property type="entry name" value="Bromodomain"/>
</dbReference>
<dbReference type="SUPFAM" id="SSF47370">
    <property type="entry name" value="Bromodomain"/>
    <property type="match status" value="1"/>
</dbReference>
<accession>A0A2Z6S633</accession>
<feature type="domain" description="Bromo" evidence="3">
    <location>
        <begin position="188"/>
        <end position="227"/>
    </location>
</feature>
<evidence type="ECO:0000313" key="5">
    <source>
        <dbReference type="Proteomes" id="UP000247702"/>
    </source>
</evidence>
<dbReference type="PRINTS" id="PR00503">
    <property type="entry name" value="BROMODOMAIN"/>
</dbReference>
<dbReference type="PANTHER" id="PTHR22880">
    <property type="entry name" value="FALZ-RELATED BROMODOMAIN-CONTAINING PROTEINS"/>
    <property type="match status" value="1"/>
</dbReference>